<dbReference type="RefSeq" id="WP_181736809.1">
    <property type="nucleotide sequence ID" value="NZ_JACEOL010000002.1"/>
</dbReference>
<dbReference type="Proteomes" id="UP000538292">
    <property type="component" value="Unassembled WGS sequence"/>
</dbReference>
<evidence type="ECO:0000256" key="2">
    <source>
        <dbReference type="PROSITE-ProRule" id="PRU01161"/>
    </source>
</evidence>
<dbReference type="SUPFAM" id="SSF52151">
    <property type="entry name" value="FabD/lysophospholipase-like"/>
    <property type="match status" value="1"/>
</dbReference>
<keyword evidence="1 2" id="KW-0443">Lipid metabolism</keyword>
<dbReference type="EMBL" id="JACEOL010000002">
    <property type="protein sequence ID" value="MBA4600885.1"/>
    <property type="molecule type" value="Genomic_DNA"/>
</dbReference>
<proteinExistence type="predicted"/>
<keyword evidence="5" id="KW-1185">Reference proteome</keyword>
<feature type="domain" description="PNPLA" evidence="3">
    <location>
        <begin position="5"/>
        <end position="199"/>
    </location>
</feature>
<evidence type="ECO:0000259" key="3">
    <source>
        <dbReference type="PROSITE" id="PS51635"/>
    </source>
</evidence>
<dbReference type="InterPro" id="IPR052580">
    <property type="entry name" value="Lipid_Hydrolase"/>
</dbReference>
<feature type="active site" description="Nucleophile" evidence="2">
    <location>
        <position position="38"/>
    </location>
</feature>
<evidence type="ECO:0000313" key="5">
    <source>
        <dbReference type="Proteomes" id="UP000538292"/>
    </source>
</evidence>
<reference evidence="4 5" key="1">
    <citation type="submission" date="2020-07" db="EMBL/GenBank/DDBJ databases">
        <title>Thermoactinomyces phylogeny.</title>
        <authorList>
            <person name="Dunlap C."/>
        </authorList>
    </citation>
    <scope>NUCLEOTIDE SEQUENCE [LARGE SCALE GENOMIC DNA]</scope>
    <source>
        <strain evidence="4 5">AMNI-1</strain>
    </source>
</reference>
<accession>A0A7W1XPQ7</accession>
<keyword evidence="2" id="KW-0442">Lipid degradation</keyword>
<feature type="short sequence motif" description="GXSXG" evidence="2">
    <location>
        <begin position="36"/>
        <end position="40"/>
    </location>
</feature>
<evidence type="ECO:0000256" key="1">
    <source>
        <dbReference type="ARBA" id="ARBA00023098"/>
    </source>
</evidence>
<dbReference type="PANTHER" id="PTHR46394">
    <property type="entry name" value="ANNEXIN"/>
    <property type="match status" value="1"/>
</dbReference>
<sequence length="318" mass="36287">MWADAVFEGGGIKGIGLVGALSVAEKCGYRWKKVAGSSAGSIIATLLAAGFTAKEMAQLMFEKNFTDFLTPRWHEYLPYVGPAIRLWIKKGLYSGNDLEKWIAQILETKGIRTFKDLSGETELHIIASDITRGQILDLPRDLEDYGYRMEKFPVAKVVRMSCSIPFFFEPVKLVYKKTGETCYIVDGGVLSNFPVWLFDKETPRWPTFGFRLFSPDEKQFHEISGPFSMLLSIFFTMLEAHDNRYIENLDQVRSIQVPSLDVKLTDFSISGEKKRQLFLSGVQAAETFFNHWTFENYLKARSKQKSIHSRLRQNKLGS</sequence>
<dbReference type="PANTHER" id="PTHR46394:SF1">
    <property type="entry name" value="PNPLA DOMAIN-CONTAINING PROTEIN"/>
    <property type="match status" value="1"/>
</dbReference>
<dbReference type="InterPro" id="IPR002641">
    <property type="entry name" value="PNPLA_dom"/>
</dbReference>
<organism evidence="4 5">
    <name type="scientific">Thermoactinomyces mirandus</name>
    <dbReference type="NCBI Taxonomy" id="2756294"/>
    <lineage>
        <taxon>Bacteria</taxon>
        <taxon>Bacillati</taxon>
        <taxon>Bacillota</taxon>
        <taxon>Bacilli</taxon>
        <taxon>Bacillales</taxon>
        <taxon>Thermoactinomycetaceae</taxon>
        <taxon>Thermoactinomyces</taxon>
    </lineage>
</organism>
<gene>
    <name evidence="4" type="ORF">H2C83_00805</name>
</gene>
<dbReference type="PROSITE" id="PS51635">
    <property type="entry name" value="PNPLA"/>
    <property type="match status" value="1"/>
</dbReference>
<feature type="active site" description="Proton acceptor" evidence="2">
    <location>
        <position position="186"/>
    </location>
</feature>
<dbReference type="Gene3D" id="3.40.1090.10">
    <property type="entry name" value="Cytosolic phospholipase A2 catalytic domain"/>
    <property type="match status" value="2"/>
</dbReference>
<comment type="caution">
    <text evidence="4">The sequence shown here is derived from an EMBL/GenBank/DDBJ whole genome shotgun (WGS) entry which is preliminary data.</text>
</comment>
<dbReference type="Pfam" id="PF01734">
    <property type="entry name" value="Patatin"/>
    <property type="match status" value="1"/>
</dbReference>
<protein>
    <submittedName>
        <fullName evidence="4">Patatin-like phospholipase family protein</fullName>
    </submittedName>
</protein>
<dbReference type="AlphaFoldDB" id="A0A7W1XPQ7"/>
<dbReference type="GO" id="GO:0016042">
    <property type="term" value="P:lipid catabolic process"/>
    <property type="evidence" value="ECO:0007669"/>
    <property type="project" value="UniProtKB-UniRule"/>
</dbReference>
<keyword evidence="2" id="KW-0378">Hydrolase</keyword>
<evidence type="ECO:0000313" key="4">
    <source>
        <dbReference type="EMBL" id="MBA4600885.1"/>
    </source>
</evidence>
<feature type="short sequence motif" description="DGA/G" evidence="2">
    <location>
        <begin position="186"/>
        <end position="188"/>
    </location>
</feature>
<feature type="short sequence motif" description="GXGXXG" evidence="2">
    <location>
        <begin position="9"/>
        <end position="14"/>
    </location>
</feature>
<dbReference type="CDD" id="cd07207">
    <property type="entry name" value="Pat_ExoU_VipD_like"/>
    <property type="match status" value="1"/>
</dbReference>
<name>A0A7W1XPQ7_9BACL</name>
<dbReference type="GO" id="GO:0016787">
    <property type="term" value="F:hydrolase activity"/>
    <property type="evidence" value="ECO:0007669"/>
    <property type="project" value="UniProtKB-UniRule"/>
</dbReference>
<dbReference type="InterPro" id="IPR016035">
    <property type="entry name" value="Acyl_Trfase/lysoPLipase"/>
</dbReference>